<dbReference type="Proteomes" id="UP000644147">
    <property type="component" value="Unassembled WGS sequence"/>
</dbReference>
<sequence>MGKQWVLVWLVMWCSAWQVLQAAALPDSAAIQAQKKARFVFNFDTRYTLFENERIRVSGLKTGIEWHNKFRTGVGYYFMRNPHITKFPVSAADQSATEARVKFYYGAVYGEYVLLKNAKWELSLPVQAGLGKLKNEHYSASGKLLRAQTDPLYLLEPSVAGHYKVWSWAGIGAGLGYRQMLGQAHLETNHLNAPIYYIKVKLFAGELYRQLQSKYCPPSPDI</sequence>
<evidence type="ECO:0000313" key="3">
    <source>
        <dbReference type="Proteomes" id="UP000644147"/>
    </source>
</evidence>
<gene>
    <name evidence="2" type="ORF">I5M27_17840</name>
</gene>
<proteinExistence type="predicted"/>
<evidence type="ECO:0008006" key="4">
    <source>
        <dbReference type="Google" id="ProtNLM"/>
    </source>
</evidence>
<protein>
    <recommendedName>
        <fullName evidence="4">Outer membrane protein beta-barrel domain-containing protein</fullName>
    </recommendedName>
</protein>
<dbReference type="RefSeq" id="WP_200507751.1">
    <property type="nucleotide sequence ID" value="NZ_JAEHFX010000012.1"/>
</dbReference>
<name>A0ABS1C6C4_9BACT</name>
<feature type="chain" id="PRO_5045244288" description="Outer membrane protein beta-barrel domain-containing protein" evidence="1">
    <location>
        <begin position="23"/>
        <end position="222"/>
    </location>
</feature>
<keyword evidence="3" id="KW-1185">Reference proteome</keyword>
<accession>A0ABS1C6C4</accession>
<evidence type="ECO:0000256" key="1">
    <source>
        <dbReference type="SAM" id="SignalP"/>
    </source>
</evidence>
<dbReference type="EMBL" id="JAEHFX010000012">
    <property type="protein sequence ID" value="MBK0404858.1"/>
    <property type="molecule type" value="Genomic_DNA"/>
</dbReference>
<organism evidence="2 3">
    <name type="scientific">Adhaeribacter terrigena</name>
    <dbReference type="NCBI Taxonomy" id="2793070"/>
    <lineage>
        <taxon>Bacteria</taxon>
        <taxon>Pseudomonadati</taxon>
        <taxon>Bacteroidota</taxon>
        <taxon>Cytophagia</taxon>
        <taxon>Cytophagales</taxon>
        <taxon>Hymenobacteraceae</taxon>
        <taxon>Adhaeribacter</taxon>
    </lineage>
</organism>
<evidence type="ECO:0000313" key="2">
    <source>
        <dbReference type="EMBL" id="MBK0404858.1"/>
    </source>
</evidence>
<feature type="signal peptide" evidence="1">
    <location>
        <begin position="1"/>
        <end position="22"/>
    </location>
</feature>
<reference evidence="2 3" key="1">
    <citation type="submission" date="2020-12" db="EMBL/GenBank/DDBJ databases">
        <title>Bacterial novel species Adhaeribacter sp. BT258 isolated from soil.</title>
        <authorList>
            <person name="Jung H.-Y."/>
        </authorList>
    </citation>
    <scope>NUCLEOTIDE SEQUENCE [LARGE SCALE GENOMIC DNA]</scope>
    <source>
        <strain evidence="2 3">BT258</strain>
    </source>
</reference>
<comment type="caution">
    <text evidence="2">The sequence shown here is derived from an EMBL/GenBank/DDBJ whole genome shotgun (WGS) entry which is preliminary data.</text>
</comment>
<keyword evidence="1" id="KW-0732">Signal</keyword>